<dbReference type="Pfam" id="PF00560">
    <property type="entry name" value="LRR_1"/>
    <property type="match status" value="4"/>
</dbReference>
<keyword evidence="6" id="KW-0325">Glycoprotein</keyword>
<dbReference type="AlphaFoldDB" id="A0ABC8U5D6"/>
<sequence>MSLSVIDLSWNNLVSSSIYHWLFNLNASLVSIDISYNVLQGPIPDAFGNMLSLKDLYLNDNSLDGGIPKSFGNLSCIHSLYLSINHLNEQLSQILQNLTGAAQNSLEILNLNQNQISGSLPDFTKFSSLKELYLGRNTLNRSFPLSFGQISNLIFLHVFSNQISGPLPDMSIFHLLKELYLSNNRLQGMLPKSIGQLSKLEILGVSSNSLEDSVIVVWGLISQKWLRTQNNFSELDISYVGISDTIPDWFWDLSPRLHFLNLSYNQISGIVPDLSLKLVDFPGIDLSSNCFNGLIPSLPPKATLVYLCKNMFSGSISHFCANNKFVGELPSSLQNCTKLSVINLGENKFAGEIPAWIGTHLTNLIILSLRQNEFYGSIPPRICHLDHIQILDLSRNNISGNIPRCLNNFTSLVKRNSSSETIKIELVSYSGSGY</sequence>
<protein>
    <submittedName>
        <fullName evidence="7">Uncharacterized protein</fullName>
    </submittedName>
</protein>
<comment type="caution">
    <text evidence="7">The sequence shown here is derived from an EMBL/GenBank/DDBJ whole genome shotgun (WGS) entry which is preliminary data.</text>
</comment>
<evidence type="ECO:0000256" key="2">
    <source>
        <dbReference type="ARBA" id="ARBA00022614"/>
    </source>
</evidence>
<keyword evidence="3" id="KW-0732">Signal</keyword>
<dbReference type="Pfam" id="PF13855">
    <property type="entry name" value="LRR_8"/>
    <property type="match status" value="1"/>
</dbReference>
<accession>A0ABC8U5D6</accession>
<dbReference type="InterPro" id="IPR001611">
    <property type="entry name" value="Leu-rich_rpt"/>
</dbReference>
<evidence type="ECO:0000256" key="6">
    <source>
        <dbReference type="ARBA" id="ARBA00023180"/>
    </source>
</evidence>
<dbReference type="PANTHER" id="PTHR48065:SF11">
    <property type="entry name" value="OS11G0213300 PROTEIN"/>
    <property type="match status" value="1"/>
</dbReference>
<dbReference type="InterPro" id="IPR032675">
    <property type="entry name" value="LRR_dom_sf"/>
</dbReference>
<dbReference type="GO" id="GO:0016020">
    <property type="term" value="C:membrane"/>
    <property type="evidence" value="ECO:0007669"/>
    <property type="project" value="UniProtKB-SubCell"/>
</dbReference>
<name>A0ABC8U5D6_9AQUA</name>
<keyword evidence="4" id="KW-0677">Repeat</keyword>
<gene>
    <name evidence="7" type="ORF">ILEXP_LOCUS46814</name>
</gene>
<evidence type="ECO:0000256" key="4">
    <source>
        <dbReference type="ARBA" id="ARBA00022737"/>
    </source>
</evidence>
<proteinExistence type="predicted"/>
<keyword evidence="8" id="KW-1185">Reference proteome</keyword>
<dbReference type="PANTHER" id="PTHR48065">
    <property type="entry name" value="OS10G0469600 PROTEIN"/>
    <property type="match status" value="1"/>
</dbReference>
<dbReference type="SUPFAM" id="SSF52058">
    <property type="entry name" value="L domain-like"/>
    <property type="match status" value="2"/>
</dbReference>
<dbReference type="Proteomes" id="UP001642360">
    <property type="component" value="Unassembled WGS sequence"/>
</dbReference>
<keyword evidence="5" id="KW-0472">Membrane</keyword>
<organism evidence="7 8">
    <name type="scientific">Ilex paraguariensis</name>
    <name type="common">yerba mate</name>
    <dbReference type="NCBI Taxonomy" id="185542"/>
    <lineage>
        <taxon>Eukaryota</taxon>
        <taxon>Viridiplantae</taxon>
        <taxon>Streptophyta</taxon>
        <taxon>Embryophyta</taxon>
        <taxon>Tracheophyta</taxon>
        <taxon>Spermatophyta</taxon>
        <taxon>Magnoliopsida</taxon>
        <taxon>eudicotyledons</taxon>
        <taxon>Gunneridae</taxon>
        <taxon>Pentapetalae</taxon>
        <taxon>asterids</taxon>
        <taxon>campanulids</taxon>
        <taxon>Aquifoliales</taxon>
        <taxon>Aquifoliaceae</taxon>
        <taxon>Ilex</taxon>
    </lineage>
</organism>
<comment type="subcellular location">
    <subcellularLocation>
        <location evidence="1">Membrane</location>
    </subcellularLocation>
</comment>
<evidence type="ECO:0000256" key="5">
    <source>
        <dbReference type="ARBA" id="ARBA00023136"/>
    </source>
</evidence>
<evidence type="ECO:0000256" key="1">
    <source>
        <dbReference type="ARBA" id="ARBA00004370"/>
    </source>
</evidence>
<evidence type="ECO:0000313" key="8">
    <source>
        <dbReference type="Proteomes" id="UP001642360"/>
    </source>
</evidence>
<reference evidence="7 8" key="1">
    <citation type="submission" date="2024-02" db="EMBL/GenBank/DDBJ databases">
        <authorList>
            <person name="Vignale AGUSTIN F."/>
            <person name="Sosa J E."/>
            <person name="Modenutti C."/>
        </authorList>
    </citation>
    <scope>NUCLEOTIDE SEQUENCE [LARGE SCALE GENOMIC DNA]</scope>
</reference>
<dbReference type="PROSITE" id="PS51450">
    <property type="entry name" value="LRR"/>
    <property type="match status" value="2"/>
</dbReference>
<dbReference type="EMBL" id="CAUOFW020006946">
    <property type="protein sequence ID" value="CAK9176949.1"/>
    <property type="molecule type" value="Genomic_DNA"/>
</dbReference>
<dbReference type="FunFam" id="3.80.10.10:FF:000041">
    <property type="entry name" value="LRR receptor-like serine/threonine-protein kinase ERECTA"/>
    <property type="match status" value="1"/>
</dbReference>
<evidence type="ECO:0000313" key="7">
    <source>
        <dbReference type="EMBL" id="CAK9176949.1"/>
    </source>
</evidence>
<dbReference type="Gene3D" id="3.80.10.10">
    <property type="entry name" value="Ribonuclease Inhibitor"/>
    <property type="match status" value="3"/>
</dbReference>
<keyword evidence="2" id="KW-0433">Leucine-rich repeat</keyword>
<evidence type="ECO:0000256" key="3">
    <source>
        <dbReference type="ARBA" id="ARBA00022729"/>
    </source>
</evidence>